<dbReference type="Proteomes" id="UP000271974">
    <property type="component" value="Unassembled WGS sequence"/>
</dbReference>
<comment type="caution">
    <text evidence="2">The sequence shown here is derived from an EMBL/GenBank/DDBJ whole genome shotgun (WGS) entry which is preliminary data.</text>
</comment>
<organism evidence="2 3">
    <name type="scientific">Elysia chlorotica</name>
    <name type="common">Eastern emerald elysia</name>
    <name type="synonym">Sea slug</name>
    <dbReference type="NCBI Taxonomy" id="188477"/>
    <lineage>
        <taxon>Eukaryota</taxon>
        <taxon>Metazoa</taxon>
        <taxon>Spiralia</taxon>
        <taxon>Lophotrochozoa</taxon>
        <taxon>Mollusca</taxon>
        <taxon>Gastropoda</taxon>
        <taxon>Heterobranchia</taxon>
        <taxon>Euthyneura</taxon>
        <taxon>Panpulmonata</taxon>
        <taxon>Sacoglossa</taxon>
        <taxon>Placobranchoidea</taxon>
        <taxon>Plakobranchidae</taxon>
        <taxon>Elysia</taxon>
    </lineage>
</organism>
<evidence type="ECO:0000256" key="1">
    <source>
        <dbReference type="SAM" id="MobiDB-lite"/>
    </source>
</evidence>
<evidence type="ECO:0000313" key="3">
    <source>
        <dbReference type="Proteomes" id="UP000271974"/>
    </source>
</evidence>
<feature type="region of interest" description="Disordered" evidence="1">
    <location>
        <begin position="41"/>
        <end position="64"/>
    </location>
</feature>
<name>A0A3S1AFT9_ELYCH</name>
<dbReference type="OrthoDB" id="6287659at2759"/>
<dbReference type="EMBL" id="RQTK01000025">
    <property type="protein sequence ID" value="RUS90780.1"/>
    <property type="molecule type" value="Genomic_DNA"/>
</dbReference>
<reference evidence="2 3" key="1">
    <citation type="submission" date="2019-01" db="EMBL/GenBank/DDBJ databases">
        <title>A draft genome assembly of the solar-powered sea slug Elysia chlorotica.</title>
        <authorList>
            <person name="Cai H."/>
            <person name="Li Q."/>
            <person name="Fang X."/>
            <person name="Li J."/>
            <person name="Curtis N.E."/>
            <person name="Altenburger A."/>
            <person name="Shibata T."/>
            <person name="Feng M."/>
            <person name="Maeda T."/>
            <person name="Schwartz J.A."/>
            <person name="Shigenobu S."/>
            <person name="Lundholm N."/>
            <person name="Nishiyama T."/>
            <person name="Yang H."/>
            <person name="Hasebe M."/>
            <person name="Li S."/>
            <person name="Pierce S.K."/>
            <person name="Wang J."/>
        </authorList>
    </citation>
    <scope>NUCLEOTIDE SEQUENCE [LARGE SCALE GENOMIC DNA]</scope>
    <source>
        <strain evidence="2">EC2010</strain>
        <tissue evidence="2">Whole organism of an adult</tissue>
    </source>
</reference>
<protein>
    <submittedName>
        <fullName evidence="2">Uncharacterized protein</fullName>
    </submittedName>
</protein>
<evidence type="ECO:0000313" key="2">
    <source>
        <dbReference type="EMBL" id="RUS90780.1"/>
    </source>
</evidence>
<sequence>MTQNRPLFLNNRLIPRPSTCTPISSKRIVSLEISIIPLGPDRNQQINKTKDKATDPSTKSPLCSASNLDTVEAIRRSYLRAQSAPPLASRADGAHTSENARINSSLLAPTQSGLDDGRKFSSPYWRARSAYHRRNADVNEAEASDLKSLEFSGAHESSQLKGTLLRPLLYTSDSGFMKHSAGCPYKCKNCFRACLVSDDFAQKAQHRRQELISKLREGDKTNANHDPISKRIYKHKEHRLDAIAIVQRALARNQPLFQRVYGGKGHPPALLPWPTYAWVDIKQKKTDKDTGASSDDVL</sequence>
<dbReference type="AlphaFoldDB" id="A0A3S1AFT9"/>
<accession>A0A3S1AFT9</accession>
<keyword evidence="3" id="KW-1185">Reference proteome</keyword>
<feature type="compositionally biased region" description="Polar residues" evidence="1">
    <location>
        <begin position="55"/>
        <end position="64"/>
    </location>
</feature>
<gene>
    <name evidence="2" type="ORF">EGW08_001491</name>
</gene>
<proteinExistence type="predicted"/>